<reference evidence="7 8" key="1">
    <citation type="submission" date="2012-05" db="EMBL/GenBank/DDBJ databases">
        <title>Recombination and specialization in a pathogen metapopulation.</title>
        <authorList>
            <person name="Gardiner A."/>
            <person name="Kemen E."/>
            <person name="Schultz-Larsen T."/>
            <person name="MacLean D."/>
            <person name="Van Oosterhout C."/>
            <person name="Jones J.D.G."/>
        </authorList>
    </citation>
    <scope>NUCLEOTIDE SEQUENCE [LARGE SCALE GENOMIC DNA]</scope>
    <source>
        <strain evidence="7 8">Ac Nc2</strain>
    </source>
</reference>
<name>A0A024GRZ9_9STRA</name>
<dbReference type="STRING" id="65357.A0A024GRZ9"/>
<keyword evidence="3 5" id="KW-0788">Thiol protease</keyword>
<dbReference type="InParanoid" id="A0A024GRZ9"/>
<dbReference type="CDD" id="cd00044">
    <property type="entry name" value="CysPc"/>
    <property type="match status" value="1"/>
</dbReference>
<evidence type="ECO:0000259" key="6">
    <source>
        <dbReference type="PROSITE" id="PS50203"/>
    </source>
</evidence>
<dbReference type="AlphaFoldDB" id="A0A024GRZ9"/>
<dbReference type="PROSITE" id="PS50203">
    <property type="entry name" value="CALPAIN_CAT"/>
    <property type="match status" value="1"/>
</dbReference>
<dbReference type="InterPro" id="IPR001300">
    <property type="entry name" value="Peptidase_C2_calpain_cat"/>
</dbReference>
<dbReference type="GO" id="GO:0006508">
    <property type="term" value="P:proteolysis"/>
    <property type="evidence" value="ECO:0007669"/>
    <property type="project" value="UniProtKB-KW"/>
</dbReference>
<dbReference type="SMART" id="SM00230">
    <property type="entry name" value="CysPc"/>
    <property type="match status" value="1"/>
</dbReference>
<keyword evidence="2 5" id="KW-0378">Hydrolase</keyword>
<feature type="domain" description="Calpain catalytic" evidence="6">
    <location>
        <begin position="218"/>
        <end position="552"/>
    </location>
</feature>
<sequence>MTSAACTHTEGLFASACEAARKGRLYESSGKKAIVALEHLKKAISIFDGLVASERTQKRIHLLSTIEELKECSTRIASSSAYKLEMATKLHSDAKDMEDYFQSAPIIGQTKSLEFCLKLYSDAGDWYMEAYEALLHAEHTPRRYLQEKMQFLLDHVSELKSQCDERIKLAYEDHKTPTNETTCVPRMVDASESTEEEIRILERTSLINGKVFQPWKYAFHDQESLQDSSQLFTDPDGFLPLSSKQQVKFGCWKRPHEFTTLCGSHPVMIRSIDPLNVKQDIVTDCSFVASLCIAASYEKRFDKKLISNIILPVDRYTKLPIYNPKGKYIVKLWANGTLRRVVIDDYLPVSKKNPAQLLCSCTTEPNELWVSLLEKAYLKLNGGYDFPGGNSGVDLFALTGWIPEQVLIASLQNDRATEDRVWKQLEAAFHYGDCIITMTTEHLDKKVAKDIGLVPSHVYALLNVIEISQETGLLRLLQVKNPWRKRSWKGTNYSAKVLQVLHAQSNARSMQHLDKTQYSSSGEEEQSDDGIFWIDLESVKLYFNSFYMNWNPALFPHKHVRHAHWPCELGPRNDAVNLGFNPQYSISFDLLGARTAIHECRPGQPRIKDACIWVLLSRHVCQNSREHESGEHFITIHVYQPKEFGERVFYNENAVLRGTYTNNPHMLLTLEPGLAGNKSYVSALRTLETLA</sequence>
<keyword evidence="8" id="KW-1185">Reference proteome</keyword>
<dbReference type="EMBL" id="CAIX01000302">
    <property type="protein sequence ID" value="CCI49476.1"/>
    <property type="molecule type" value="Genomic_DNA"/>
</dbReference>
<dbReference type="InterPro" id="IPR036213">
    <property type="entry name" value="Calpain_III_sf"/>
</dbReference>
<evidence type="ECO:0000256" key="1">
    <source>
        <dbReference type="ARBA" id="ARBA00022670"/>
    </source>
</evidence>
<dbReference type="GO" id="GO:0004198">
    <property type="term" value="F:calcium-dependent cysteine-type endopeptidase activity"/>
    <property type="evidence" value="ECO:0007669"/>
    <property type="project" value="InterPro"/>
</dbReference>
<dbReference type="SUPFAM" id="SSF49758">
    <property type="entry name" value="Calpain large subunit, middle domain (domain III)"/>
    <property type="match status" value="1"/>
</dbReference>
<protein>
    <recommendedName>
        <fullName evidence="6">Calpain catalytic domain-containing protein</fullName>
    </recommendedName>
</protein>
<feature type="active site" evidence="4 5">
    <location>
        <position position="285"/>
    </location>
</feature>
<dbReference type="PANTHER" id="PTHR46143">
    <property type="entry name" value="CALPAIN-7"/>
    <property type="match status" value="1"/>
</dbReference>
<dbReference type="InterPro" id="IPR051297">
    <property type="entry name" value="PalB/RIM13"/>
</dbReference>
<dbReference type="OrthoDB" id="167576at2759"/>
<evidence type="ECO:0000256" key="5">
    <source>
        <dbReference type="PROSITE-ProRule" id="PRU00239"/>
    </source>
</evidence>
<dbReference type="Pfam" id="PF00648">
    <property type="entry name" value="Peptidase_C2"/>
    <property type="match status" value="1"/>
</dbReference>
<feature type="active site" evidence="4 5">
    <location>
        <position position="457"/>
    </location>
</feature>
<comment type="caution">
    <text evidence="7">The sequence shown here is derived from an EMBL/GenBank/DDBJ whole genome shotgun (WGS) entry which is preliminary data.</text>
</comment>
<dbReference type="InterPro" id="IPR038765">
    <property type="entry name" value="Papain-like_cys_pep_sf"/>
</dbReference>
<dbReference type="SUPFAM" id="SSF54001">
    <property type="entry name" value="Cysteine proteinases"/>
    <property type="match status" value="1"/>
</dbReference>
<dbReference type="PRINTS" id="PR00704">
    <property type="entry name" value="CALPAIN"/>
</dbReference>
<evidence type="ECO:0000256" key="2">
    <source>
        <dbReference type="ARBA" id="ARBA00022801"/>
    </source>
</evidence>
<proteinExistence type="predicted"/>
<evidence type="ECO:0000256" key="3">
    <source>
        <dbReference type="ARBA" id="ARBA00022807"/>
    </source>
</evidence>
<evidence type="ECO:0000313" key="7">
    <source>
        <dbReference type="EMBL" id="CCI49476.1"/>
    </source>
</evidence>
<accession>A0A024GRZ9</accession>
<keyword evidence="1 5" id="KW-0645">Protease</keyword>
<evidence type="ECO:0000313" key="8">
    <source>
        <dbReference type="Proteomes" id="UP000053237"/>
    </source>
</evidence>
<gene>
    <name evidence="7" type="ORF">BN9_108110</name>
</gene>
<dbReference type="Proteomes" id="UP000053237">
    <property type="component" value="Unassembled WGS sequence"/>
</dbReference>
<feature type="active site" evidence="4 5">
    <location>
        <position position="481"/>
    </location>
</feature>
<dbReference type="PANTHER" id="PTHR46143:SF1">
    <property type="entry name" value="CALPAIN-7"/>
    <property type="match status" value="1"/>
</dbReference>
<dbReference type="InterPro" id="IPR022684">
    <property type="entry name" value="Calpain_cysteine_protease"/>
</dbReference>
<dbReference type="Gene3D" id="3.90.70.10">
    <property type="entry name" value="Cysteine proteinases"/>
    <property type="match status" value="1"/>
</dbReference>
<organism evidence="7 8">
    <name type="scientific">Albugo candida</name>
    <dbReference type="NCBI Taxonomy" id="65357"/>
    <lineage>
        <taxon>Eukaryota</taxon>
        <taxon>Sar</taxon>
        <taxon>Stramenopiles</taxon>
        <taxon>Oomycota</taxon>
        <taxon>Peronosporomycetes</taxon>
        <taxon>Albuginales</taxon>
        <taxon>Albuginaceae</taxon>
        <taxon>Albugo</taxon>
    </lineage>
</organism>
<evidence type="ECO:0000256" key="4">
    <source>
        <dbReference type="PIRSR" id="PIRSR622684-1"/>
    </source>
</evidence>